<comment type="caution">
    <text evidence="3">The sequence shown here is derived from an EMBL/GenBank/DDBJ whole genome shotgun (WGS) entry which is preliminary data.</text>
</comment>
<evidence type="ECO:0000313" key="3">
    <source>
        <dbReference type="EMBL" id="GFY96794.1"/>
    </source>
</evidence>
<reference evidence="3 4" key="1">
    <citation type="submission" date="2019-07" db="EMBL/GenBank/DDBJ databases">
        <title>De Novo Assembly of kiwifruit Actinidia rufa.</title>
        <authorList>
            <person name="Sugita-Konishi S."/>
            <person name="Sato K."/>
            <person name="Mori E."/>
            <person name="Abe Y."/>
            <person name="Kisaki G."/>
            <person name="Hamano K."/>
            <person name="Suezawa K."/>
            <person name="Otani M."/>
            <person name="Fukuda T."/>
            <person name="Manabe T."/>
            <person name="Gomi K."/>
            <person name="Tabuchi M."/>
            <person name="Akimitsu K."/>
            <person name="Kataoka I."/>
        </authorList>
    </citation>
    <scope>NUCLEOTIDE SEQUENCE [LARGE SCALE GENOMIC DNA]</scope>
    <source>
        <strain evidence="4">cv. Fuchu</strain>
    </source>
</reference>
<dbReference type="EMBL" id="BJWL01000011">
    <property type="protein sequence ID" value="GFY96794.1"/>
    <property type="molecule type" value="Genomic_DNA"/>
</dbReference>
<sequence>MTLLRFLILSLTAIFDAGVSVLASSSTSILAQTRPVLLLFPIDNEALARFRVDHRIPNNVVIERSGPNNDADWWEFQADDPGLFSILRQKGYIPVGFNARFWRRYDRCAATIIVVNNCRRTCKVVELLCYVLTYRYTIPHRADHRGQPRLPPLRIHDQALRQRSSFSIEVSNFIEGSTAELRQLREDTEGESTGSSGSNSLDSSSSWDVDLGGDEEERDEDAEVEKRKGRQPTEGTSCQKKGKGIDHETYVALGNAIILLQDVVDLTTEDSEKFACKLLMMGAQLLQQAMATSACLKKHTTDLKKANQKIHGLEKELNHLHLFHSCLCGDCSKITLFGYYLVSVKGLFSSGSVEATPFIRCNQSQPTIALYGGGMSTMTNSVTNSWVPA</sequence>
<organism evidence="3 4">
    <name type="scientific">Actinidia rufa</name>
    <dbReference type="NCBI Taxonomy" id="165716"/>
    <lineage>
        <taxon>Eukaryota</taxon>
        <taxon>Viridiplantae</taxon>
        <taxon>Streptophyta</taxon>
        <taxon>Embryophyta</taxon>
        <taxon>Tracheophyta</taxon>
        <taxon>Spermatophyta</taxon>
        <taxon>Magnoliopsida</taxon>
        <taxon>eudicotyledons</taxon>
        <taxon>Gunneridae</taxon>
        <taxon>Pentapetalae</taxon>
        <taxon>asterids</taxon>
        <taxon>Ericales</taxon>
        <taxon>Actinidiaceae</taxon>
        <taxon>Actinidia</taxon>
    </lineage>
</organism>
<dbReference type="OrthoDB" id="1750920at2759"/>
<name>A0A7J0FDL6_9ERIC</name>
<feature type="compositionally biased region" description="Low complexity" evidence="1">
    <location>
        <begin position="191"/>
        <end position="210"/>
    </location>
</feature>
<keyword evidence="2" id="KW-0732">Signal</keyword>
<keyword evidence="4" id="KW-1185">Reference proteome</keyword>
<evidence type="ECO:0000313" key="4">
    <source>
        <dbReference type="Proteomes" id="UP000585474"/>
    </source>
</evidence>
<dbReference type="Proteomes" id="UP000585474">
    <property type="component" value="Unassembled WGS sequence"/>
</dbReference>
<feature type="compositionally biased region" description="Acidic residues" evidence="1">
    <location>
        <begin position="211"/>
        <end position="223"/>
    </location>
</feature>
<feature type="signal peptide" evidence="2">
    <location>
        <begin position="1"/>
        <end position="23"/>
    </location>
</feature>
<feature type="chain" id="PRO_5029543954" evidence="2">
    <location>
        <begin position="24"/>
        <end position="389"/>
    </location>
</feature>
<proteinExistence type="predicted"/>
<protein>
    <submittedName>
        <fullName evidence="3">Uncharacterized protein</fullName>
    </submittedName>
</protein>
<feature type="region of interest" description="Disordered" evidence="1">
    <location>
        <begin position="186"/>
        <end position="242"/>
    </location>
</feature>
<accession>A0A7J0FDL6</accession>
<evidence type="ECO:0000256" key="2">
    <source>
        <dbReference type="SAM" id="SignalP"/>
    </source>
</evidence>
<gene>
    <name evidence="3" type="ORF">Acr_11g0011000</name>
</gene>
<dbReference type="AlphaFoldDB" id="A0A7J0FDL6"/>
<evidence type="ECO:0000256" key="1">
    <source>
        <dbReference type="SAM" id="MobiDB-lite"/>
    </source>
</evidence>